<dbReference type="SUPFAM" id="SSF81321">
    <property type="entry name" value="Family A G protein-coupled receptor-like"/>
    <property type="match status" value="1"/>
</dbReference>
<evidence type="ECO:0000259" key="8">
    <source>
        <dbReference type="PROSITE" id="PS50261"/>
    </source>
</evidence>
<keyword evidence="4 6" id="KW-0472">Membrane</keyword>
<feature type="transmembrane region" description="Helical" evidence="6">
    <location>
        <begin position="872"/>
        <end position="892"/>
    </location>
</feature>
<feature type="compositionally biased region" description="Polar residues" evidence="5">
    <location>
        <begin position="432"/>
        <end position="446"/>
    </location>
</feature>
<comment type="caution">
    <text evidence="9">The sequence shown here is derived from an EMBL/GenBank/DDBJ whole genome shotgun (WGS) entry which is preliminary data.</text>
</comment>
<dbReference type="Gene3D" id="1.20.1070.10">
    <property type="entry name" value="Rhodopsin 7-helix transmembrane proteins"/>
    <property type="match status" value="1"/>
</dbReference>
<feature type="transmembrane region" description="Helical" evidence="6">
    <location>
        <begin position="904"/>
        <end position="931"/>
    </location>
</feature>
<dbReference type="InterPro" id="IPR053231">
    <property type="entry name" value="GPCR_LN-TM7"/>
</dbReference>
<keyword evidence="2 6" id="KW-0812">Transmembrane</keyword>
<proteinExistence type="predicted"/>
<dbReference type="Pfam" id="PF00002">
    <property type="entry name" value="7tm_2"/>
    <property type="match status" value="1"/>
</dbReference>
<evidence type="ECO:0000256" key="5">
    <source>
        <dbReference type="SAM" id="MobiDB-lite"/>
    </source>
</evidence>
<protein>
    <recommendedName>
        <fullName evidence="8">G-protein coupled receptors family 2 profile 2 domain-containing protein</fullName>
    </recommendedName>
</protein>
<dbReference type="PANTHER" id="PTHR45902:SF1">
    <property type="entry name" value="LATROPHILIN RECEPTOR-LIKE PROTEIN A"/>
    <property type="match status" value="1"/>
</dbReference>
<comment type="subcellular location">
    <subcellularLocation>
        <location evidence="1">Membrane</location>
        <topology evidence="1">Multi-pass membrane protein</topology>
    </subcellularLocation>
</comment>
<feature type="transmembrane region" description="Helical" evidence="6">
    <location>
        <begin position="998"/>
        <end position="1015"/>
    </location>
</feature>
<dbReference type="GO" id="GO:0016020">
    <property type="term" value="C:membrane"/>
    <property type="evidence" value="ECO:0007669"/>
    <property type="project" value="UniProtKB-SubCell"/>
</dbReference>
<evidence type="ECO:0000256" key="6">
    <source>
        <dbReference type="SAM" id="Phobius"/>
    </source>
</evidence>
<dbReference type="InterPro" id="IPR000832">
    <property type="entry name" value="GPCR_2_secretin-like"/>
</dbReference>
<feature type="transmembrane region" description="Helical" evidence="6">
    <location>
        <begin position="835"/>
        <end position="852"/>
    </location>
</feature>
<feature type="transmembrane region" description="Helical" evidence="6">
    <location>
        <begin position="800"/>
        <end position="823"/>
    </location>
</feature>
<evidence type="ECO:0000256" key="4">
    <source>
        <dbReference type="ARBA" id="ARBA00023136"/>
    </source>
</evidence>
<reference evidence="9" key="1">
    <citation type="submission" date="2021-04" db="EMBL/GenBank/DDBJ databases">
        <authorList>
            <consortium name="Molecular Ecology Group"/>
        </authorList>
    </citation>
    <scope>NUCLEOTIDE SEQUENCE</scope>
</reference>
<feature type="signal peptide" evidence="7">
    <location>
        <begin position="1"/>
        <end position="24"/>
    </location>
</feature>
<feature type="region of interest" description="Disordered" evidence="5">
    <location>
        <begin position="419"/>
        <end position="446"/>
    </location>
</feature>
<dbReference type="GO" id="GO:0004930">
    <property type="term" value="F:G protein-coupled receptor activity"/>
    <property type="evidence" value="ECO:0007669"/>
    <property type="project" value="InterPro"/>
</dbReference>
<evidence type="ECO:0000256" key="1">
    <source>
        <dbReference type="ARBA" id="ARBA00004141"/>
    </source>
</evidence>
<dbReference type="PANTHER" id="PTHR45902">
    <property type="entry name" value="LATROPHILIN RECEPTOR-LIKE PROTEIN A"/>
    <property type="match status" value="1"/>
</dbReference>
<accession>A0A8S3ZDC3</accession>
<dbReference type="EMBL" id="CAJHNH020002275">
    <property type="protein sequence ID" value="CAG5126168.1"/>
    <property type="molecule type" value="Genomic_DNA"/>
</dbReference>
<evidence type="ECO:0000256" key="2">
    <source>
        <dbReference type="ARBA" id="ARBA00022692"/>
    </source>
</evidence>
<dbReference type="OrthoDB" id="10051649at2759"/>
<feature type="chain" id="PRO_5035935560" description="G-protein coupled receptors family 2 profile 2 domain-containing protein" evidence="7">
    <location>
        <begin position="25"/>
        <end position="1081"/>
    </location>
</feature>
<feature type="transmembrane region" description="Helical" evidence="6">
    <location>
        <begin position="951"/>
        <end position="977"/>
    </location>
</feature>
<evidence type="ECO:0000313" key="9">
    <source>
        <dbReference type="EMBL" id="CAG5126168.1"/>
    </source>
</evidence>
<sequence>MKKLIRSCILLVVVSVFFLGAGEASNSSTVSNGQVERIHSTSQINTMNSVDKANGLILAEHVRRVTRSTNGVATLNCSWQGDFNITLAIEQGTGFQADLCSWECYGESNRGNTEKRSSCLGSELSCPLCYCDSVCSLYRDCCGVTPGNVSNNKTDSSTPQQSYSCFHTDDLTAVYIIASCPARATTSVGSIESSNLIQQSSRTHSTAKLQASISEVQCNTCLFSPELIRLITSANTGNTYCNHHCLHCTERRYANDTDIVWRERKSCTTQMVSNEAGPANENNTGSQDVYCPTVYERPNNVSTRQCDSLFHSKIETTSVNTCQSELLESLCNLSSAVVEQLEQLCELYISPVYTGDVIYQNIFCYLCQETCLPVVCSPGRAVANTTTSSESYCKMEDSQHSKDLYKLYVTVYIPLLSESSSGRGKQDFDSDIITSKQGQSDESMCSDSQSRLCIDERDDTLDVATQSEVDDLVSSLTKQFKAFCGEMGNIYGVNDLLHPEGRTDKNQNKEVVLEKSERGFSHFPTVRRRTMSEVELTTLDIDSDGIQQPANHRVTPEEQTDKKVNPMTFKGNLINSLQRYFVSGMTSLGVAKYAFQLHSVHANNKRFQNKQSVEHWEDVSESLRCDSQSAMTAIVLARLPSAADRDVFESNLLHHFNGAKNITMDTTVVNVEMVLSSSDKVSLIAGQPVYYFSSLNKECQVFTQPDQLTQRFGDVACLGDECRIVPFNLVSSCPYITLNISDFSISKDCELTKDGVTLRKSQYIQGNETIDICIVTFRSIFKYQTDIHSKVSLISIIESLLTMTSLSLSLACLLLTFITYVTFPTLRSLPGKNNLIMVTLLFIAQLLVMLHTMPTKHSTACAAMGVLLHYSWLFTVLWMCICSFHMFHVFVIRRGVPSSRRSDTFYLTRYIVTCGSLALFVVLFVVFSNVYISNYGNIGYGGHVCYLNSSILVGVAFLLPLTVVLLLNSFFFSMTVYTISRIGDVKKHSGHDRRNIHIYFRLSSLTGLCWILALLAEIPGLRPLRCLSILVNGSQGVAILLSYVCNRRVARMWLHLLKSRSTWLDKKPADSSRQLTLSTSL</sequence>
<organism evidence="9 10">
    <name type="scientific">Candidula unifasciata</name>
    <dbReference type="NCBI Taxonomy" id="100452"/>
    <lineage>
        <taxon>Eukaryota</taxon>
        <taxon>Metazoa</taxon>
        <taxon>Spiralia</taxon>
        <taxon>Lophotrochozoa</taxon>
        <taxon>Mollusca</taxon>
        <taxon>Gastropoda</taxon>
        <taxon>Heterobranchia</taxon>
        <taxon>Euthyneura</taxon>
        <taxon>Panpulmonata</taxon>
        <taxon>Eupulmonata</taxon>
        <taxon>Stylommatophora</taxon>
        <taxon>Helicina</taxon>
        <taxon>Helicoidea</taxon>
        <taxon>Geomitridae</taxon>
        <taxon>Candidula</taxon>
    </lineage>
</organism>
<evidence type="ECO:0000313" key="10">
    <source>
        <dbReference type="Proteomes" id="UP000678393"/>
    </source>
</evidence>
<dbReference type="CDD" id="cd15039">
    <property type="entry name" value="7tmB3_Methuselah-like"/>
    <property type="match status" value="1"/>
</dbReference>
<keyword evidence="7" id="KW-0732">Signal</keyword>
<dbReference type="InterPro" id="IPR017981">
    <property type="entry name" value="GPCR_2-like_7TM"/>
</dbReference>
<dbReference type="GO" id="GO:0007166">
    <property type="term" value="P:cell surface receptor signaling pathway"/>
    <property type="evidence" value="ECO:0007669"/>
    <property type="project" value="InterPro"/>
</dbReference>
<feature type="domain" description="G-protein coupled receptors family 2 profile 2" evidence="8">
    <location>
        <begin position="798"/>
        <end position="1047"/>
    </location>
</feature>
<evidence type="ECO:0000256" key="3">
    <source>
        <dbReference type="ARBA" id="ARBA00022989"/>
    </source>
</evidence>
<dbReference type="Proteomes" id="UP000678393">
    <property type="component" value="Unassembled WGS sequence"/>
</dbReference>
<dbReference type="PROSITE" id="PS50261">
    <property type="entry name" value="G_PROTEIN_RECEP_F2_4"/>
    <property type="match status" value="1"/>
</dbReference>
<dbReference type="AlphaFoldDB" id="A0A8S3ZDC3"/>
<gene>
    <name evidence="9" type="ORF">CUNI_LOCUS11726</name>
</gene>
<keyword evidence="10" id="KW-1185">Reference proteome</keyword>
<keyword evidence="3 6" id="KW-1133">Transmembrane helix</keyword>
<name>A0A8S3ZDC3_9EUPU</name>
<evidence type="ECO:0000256" key="7">
    <source>
        <dbReference type="SAM" id="SignalP"/>
    </source>
</evidence>